<name>A0A512DQ60_9PROT</name>
<evidence type="ECO:0000313" key="3">
    <source>
        <dbReference type="EMBL" id="GEO38628.1"/>
    </source>
</evidence>
<keyword evidence="2" id="KW-0732">Signal</keyword>
<dbReference type="EMBL" id="BJYZ01000011">
    <property type="protein sequence ID" value="GEO38628.1"/>
    <property type="molecule type" value="Genomic_DNA"/>
</dbReference>
<accession>A0A512DQ60</accession>
<protein>
    <submittedName>
        <fullName evidence="3">Uncharacterized protein</fullName>
    </submittedName>
</protein>
<organism evidence="3 4">
    <name type="scientific">Skermanella aerolata</name>
    <dbReference type="NCBI Taxonomy" id="393310"/>
    <lineage>
        <taxon>Bacteria</taxon>
        <taxon>Pseudomonadati</taxon>
        <taxon>Pseudomonadota</taxon>
        <taxon>Alphaproteobacteria</taxon>
        <taxon>Rhodospirillales</taxon>
        <taxon>Azospirillaceae</taxon>
        <taxon>Skermanella</taxon>
    </lineage>
</organism>
<keyword evidence="4" id="KW-1185">Reference proteome</keyword>
<sequence>MQAHLLALALGAAIGLSSGLPSAAFAQAQNNAPPKGAQLTGAPVGDWRGGPVTDPEGKFAYCVAQNRFDNKLALVIARNPNGETNLAIGIPGAGMAKGTKFPMNVRVDETVKRNFTGIAVEPDLLVVSTGKDDELYEGMRKGNRLIMQGPTDTAIFQLRGTGKALGELKTCAQNGKGAVGAAQPGAPGAPGGGQKPVAVTLPETLRSILNAAGLRQAVPLSLAGVPEDRRPADFAWRIGPVFGGVREARAPAEATFESLTTNYLDVLKQRCSGNFTASPNPVETLPRVALRTANVTCTPPEGKINVSILFYKSQGDIFTVFFHEASDADLPLANQARDGLTQVIRKLGTEQPPAQPPAGGPQGQPAPATPPKAN</sequence>
<proteinExistence type="predicted"/>
<dbReference type="RefSeq" id="WP_052831777.1">
    <property type="nucleotide sequence ID" value="NZ_BJYZ01000011.1"/>
</dbReference>
<evidence type="ECO:0000313" key="4">
    <source>
        <dbReference type="Proteomes" id="UP000321523"/>
    </source>
</evidence>
<dbReference type="OrthoDB" id="7297287at2"/>
<feature type="chain" id="PRO_5021852654" evidence="2">
    <location>
        <begin position="24"/>
        <end position="374"/>
    </location>
</feature>
<feature type="region of interest" description="Disordered" evidence="1">
    <location>
        <begin position="345"/>
        <end position="374"/>
    </location>
</feature>
<dbReference type="AlphaFoldDB" id="A0A512DQ60"/>
<evidence type="ECO:0000256" key="1">
    <source>
        <dbReference type="SAM" id="MobiDB-lite"/>
    </source>
</evidence>
<evidence type="ECO:0000256" key="2">
    <source>
        <dbReference type="SAM" id="SignalP"/>
    </source>
</evidence>
<gene>
    <name evidence="3" type="ORF">SAE02_27760</name>
</gene>
<comment type="caution">
    <text evidence="3">The sequence shown here is derived from an EMBL/GenBank/DDBJ whole genome shotgun (WGS) entry which is preliminary data.</text>
</comment>
<dbReference type="Proteomes" id="UP000321523">
    <property type="component" value="Unassembled WGS sequence"/>
</dbReference>
<feature type="signal peptide" evidence="2">
    <location>
        <begin position="1"/>
        <end position="23"/>
    </location>
</feature>
<reference evidence="3 4" key="1">
    <citation type="submission" date="2019-07" db="EMBL/GenBank/DDBJ databases">
        <title>Whole genome shotgun sequence of Skermanella aerolata NBRC 106429.</title>
        <authorList>
            <person name="Hosoyama A."/>
            <person name="Uohara A."/>
            <person name="Ohji S."/>
            <person name="Ichikawa N."/>
        </authorList>
    </citation>
    <scope>NUCLEOTIDE SEQUENCE [LARGE SCALE GENOMIC DNA]</scope>
    <source>
        <strain evidence="3 4">NBRC 106429</strain>
    </source>
</reference>